<evidence type="ECO:0000313" key="1">
    <source>
        <dbReference type="EMBL" id="AIF02600.1"/>
    </source>
</evidence>
<organism evidence="1">
    <name type="scientific">uncultured marine thaumarchaeote KM3_158_B05</name>
    <dbReference type="NCBI Taxonomy" id="1456024"/>
    <lineage>
        <taxon>Archaea</taxon>
        <taxon>Nitrososphaerota</taxon>
        <taxon>environmental samples</taxon>
    </lineage>
</organism>
<proteinExistence type="predicted"/>
<accession>A0A075GHE9</accession>
<name>A0A075GHE9_9ARCH</name>
<reference evidence="1" key="1">
    <citation type="journal article" date="2014" name="Genome Biol. Evol.">
        <title>Pangenome evidence for extensive interdomain horizontal transfer affecting lineage core and shell genes in uncultured planktonic thaumarchaeota and euryarchaeota.</title>
        <authorList>
            <person name="Deschamps P."/>
            <person name="Zivanovic Y."/>
            <person name="Moreira D."/>
            <person name="Rodriguez-Valera F."/>
            <person name="Lopez-Garcia P."/>
        </authorList>
    </citation>
    <scope>NUCLEOTIDE SEQUENCE</scope>
</reference>
<dbReference type="EMBL" id="KF900655">
    <property type="protein sequence ID" value="AIF02600.1"/>
    <property type="molecule type" value="Genomic_DNA"/>
</dbReference>
<sequence>MICKKCGIDGNFTWDNDWFDNTGKWRLLDLNMERPHDCSHEKAEEASLETTMQTPRVKCPKCDPLKDSAWMEREKLQEHIKTAHFGFW</sequence>
<dbReference type="AlphaFoldDB" id="A0A075GHE9"/>
<protein>
    <submittedName>
        <fullName evidence="1">Uncharacterized protein</fullName>
    </submittedName>
</protein>